<dbReference type="SUPFAM" id="SSF46785">
    <property type="entry name" value="Winged helix' DNA-binding domain"/>
    <property type="match status" value="1"/>
</dbReference>
<dbReference type="STRING" id="112248.SAMN05444392_101732"/>
<dbReference type="InterPro" id="IPR036390">
    <property type="entry name" value="WH_DNA-bd_sf"/>
</dbReference>
<keyword evidence="2" id="KW-0238">DNA-binding</keyword>
<dbReference type="Proteomes" id="UP000184476">
    <property type="component" value="Unassembled WGS sequence"/>
</dbReference>
<keyword evidence="3" id="KW-1185">Reference proteome</keyword>
<dbReference type="GO" id="GO:0003700">
    <property type="term" value="F:DNA-binding transcription factor activity"/>
    <property type="evidence" value="ECO:0007669"/>
    <property type="project" value="InterPro"/>
</dbReference>
<organism evidence="2 3">
    <name type="scientific">Seinonella peptonophila</name>
    <dbReference type="NCBI Taxonomy" id="112248"/>
    <lineage>
        <taxon>Bacteria</taxon>
        <taxon>Bacillati</taxon>
        <taxon>Bacillota</taxon>
        <taxon>Bacilli</taxon>
        <taxon>Bacillales</taxon>
        <taxon>Thermoactinomycetaceae</taxon>
        <taxon>Seinonella</taxon>
    </lineage>
</organism>
<sequence length="146" mass="16703">MSKPTKDHLLKGCMYFTANQLARSITKLADNEFRITGLSPTYAFLMIAVNDQPGISQKELGEILHIAPSTITRFIEKLLNKNLVYTKQRGRQSLIYPTDRGRELQPIIEKAWINLYDRYSDVIGEQIGIKLTEQLYQVSLQLEGKS</sequence>
<name>A0A1M4U020_9BACL</name>
<evidence type="ECO:0000259" key="1">
    <source>
        <dbReference type="SMART" id="SM00347"/>
    </source>
</evidence>
<proteinExistence type="predicted"/>
<accession>A0A1M4U020</accession>
<dbReference type="EMBL" id="FQVL01000001">
    <property type="protein sequence ID" value="SHE49993.1"/>
    <property type="molecule type" value="Genomic_DNA"/>
</dbReference>
<protein>
    <submittedName>
        <fullName evidence="2">DNA-binding transcriptional regulator, MarR family</fullName>
    </submittedName>
</protein>
<dbReference type="AlphaFoldDB" id="A0A1M4U020"/>
<feature type="domain" description="HTH marR-type" evidence="1">
    <location>
        <begin position="31"/>
        <end position="127"/>
    </location>
</feature>
<evidence type="ECO:0000313" key="2">
    <source>
        <dbReference type="EMBL" id="SHE49993.1"/>
    </source>
</evidence>
<dbReference type="InterPro" id="IPR036388">
    <property type="entry name" value="WH-like_DNA-bd_sf"/>
</dbReference>
<dbReference type="Gene3D" id="1.10.10.10">
    <property type="entry name" value="Winged helix-like DNA-binding domain superfamily/Winged helix DNA-binding domain"/>
    <property type="match status" value="1"/>
</dbReference>
<dbReference type="SMART" id="SM00347">
    <property type="entry name" value="HTH_MARR"/>
    <property type="match status" value="1"/>
</dbReference>
<reference evidence="2 3" key="1">
    <citation type="submission" date="2016-11" db="EMBL/GenBank/DDBJ databases">
        <authorList>
            <person name="Jaros S."/>
            <person name="Januszkiewicz K."/>
            <person name="Wedrychowicz H."/>
        </authorList>
    </citation>
    <scope>NUCLEOTIDE SEQUENCE [LARGE SCALE GENOMIC DNA]</scope>
    <source>
        <strain evidence="2 3">DSM 44666</strain>
    </source>
</reference>
<gene>
    <name evidence="2" type="ORF">SAMN05444392_101732</name>
</gene>
<dbReference type="Pfam" id="PF01047">
    <property type="entry name" value="MarR"/>
    <property type="match status" value="1"/>
</dbReference>
<dbReference type="OrthoDB" id="1551170at2"/>
<dbReference type="GO" id="GO:0003677">
    <property type="term" value="F:DNA binding"/>
    <property type="evidence" value="ECO:0007669"/>
    <property type="project" value="UniProtKB-KW"/>
</dbReference>
<dbReference type="RefSeq" id="WP_073152097.1">
    <property type="nucleotide sequence ID" value="NZ_FQVL01000001.1"/>
</dbReference>
<evidence type="ECO:0000313" key="3">
    <source>
        <dbReference type="Proteomes" id="UP000184476"/>
    </source>
</evidence>
<dbReference type="InterPro" id="IPR000835">
    <property type="entry name" value="HTH_MarR-typ"/>
</dbReference>